<feature type="non-terminal residue" evidence="2">
    <location>
        <position position="102"/>
    </location>
</feature>
<dbReference type="EMBL" id="KN822944">
    <property type="protein sequence ID" value="KIO34196.1"/>
    <property type="molecule type" value="Genomic_DNA"/>
</dbReference>
<feature type="region of interest" description="Disordered" evidence="1">
    <location>
        <begin position="1"/>
        <end position="38"/>
    </location>
</feature>
<gene>
    <name evidence="2" type="ORF">M407DRAFT_17102</name>
</gene>
<evidence type="ECO:0000256" key="1">
    <source>
        <dbReference type="SAM" id="MobiDB-lite"/>
    </source>
</evidence>
<proteinExistence type="predicted"/>
<feature type="compositionally biased region" description="Basic and acidic residues" evidence="1">
    <location>
        <begin position="22"/>
        <end position="38"/>
    </location>
</feature>
<keyword evidence="3" id="KW-1185">Reference proteome</keyword>
<evidence type="ECO:0000313" key="3">
    <source>
        <dbReference type="Proteomes" id="UP000054248"/>
    </source>
</evidence>
<dbReference type="AlphaFoldDB" id="A0A0C3QWI5"/>
<name>A0A0C3QWI5_9AGAM</name>
<feature type="region of interest" description="Disordered" evidence="1">
    <location>
        <begin position="58"/>
        <end position="102"/>
    </location>
</feature>
<reference evidence="2 3" key="1">
    <citation type="submission" date="2014-04" db="EMBL/GenBank/DDBJ databases">
        <authorList>
            <consortium name="DOE Joint Genome Institute"/>
            <person name="Kuo A."/>
            <person name="Girlanda M."/>
            <person name="Perotto S."/>
            <person name="Kohler A."/>
            <person name="Nagy L.G."/>
            <person name="Floudas D."/>
            <person name="Copeland A."/>
            <person name="Barry K.W."/>
            <person name="Cichocki N."/>
            <person name="Veneault-Fourrey C."/>
            <person name="LaButti K."/>
            <person name="Lindquist E.A."/>
            <person name="Lipzen A."/>
            <person name="Lundell T."/>
            <person name="Morin E."/>
            <person name="Murat C."/>
            <person name="Sun H."/>
            <person name="Tunlid A."/>
            <person name="Henrissat B."/>
            <person name="Grigoriev I.V."/>
            <person name="Hibbett D.S."/>
            <person name="Martin F."/>
            <person name="Nordberg H.P."/>
            <person name="Cantor M.N."/>
            <person name="Hua S.X."/>
        </authorList>
    </citation>
    <scope>NUCLEOTIDE SEQUENCE [LARGE SCALE GENOMIC DNA]</scope>
    <source>
        <strain evidence="2 3">MUT 4182</strain>
    </source>
</reference>
<protein>
    <submittedName>
        <fullName evidence="2">Uncharacterized protein</fullName>
    </submittedName>
</protein>
<reference evidence="3" key="2">
    <citation type="submission" date="2015-01" db="EMBL/GenBank/DDBJ databases">
        <title>Evolutionary Origins and Diversification of the Mycorrhizal Mutualists.</title>
        <authorList>
            <consortium name="DOE Joint Genome Institute"/>
            <consortium name="Mycorrhizal Genomics Consortium"/>
            <person name="Kohler A."/>
            <person name="Kuo A."/>
            <person name="Nagy L.G."/>
            <person name="Floudas D."/>
            <person name="Copeland A."/>
            <person name="Barry K.W."/>
            <person name="Cichocki N."/>
            <person name="Veneault-Fourrey C."/>
            <person name="LaButti K."/>
            <person name="Lindquist E.A."/>
            <person name="Lipzen A."/>
            <person name="Lundell T."/>
            <person name="Morin E."/>
            <person name="Murat C."/>
            <person name="Riley R."/>
            <person name="Ohm R."/>
            <person name="Sun H."/>
            <person name="Tunlid A."/>
            <person name="Henrissat B."/>
            <person name="Grigoriev I.V."/>
            <person name="Hibbett D.S."/>
            <person name="Martin F."/>
        </authorList>
    </citation>
    <scope>NUCLEOTIDE SEQUENCE [LARGE SCALE GENOMIC DNA]</scope>
    <source>
        <strain evidence="3">MUT 4182</strain>
    </source>
</reference>
<accession>A0A0C3QWI5</accession>
<evidence type="ECO:0000313" key="2">
    <source>
        <dbReference type="EMBL" id="KIO34196.1"/>
    </source>
</evidence>
<dbReference type="HOGENOM" id="CLU_2284288_0_0_1"/>
<sequence>MEGVSAFDRDRKAEPTDADWAGDEKERKLPADDGDVIKEPEVGPVVKTIGGDEIRAVGQDDYAAGPSGYPPEPPPEFSHYNAEKEEDDDGNVFSHDHHLNTD</sequence>
<dbReference type="Proteomes" id="UP000054248">
    <property type="component" value="Unassembled WGS sequence"/>
</dbReference>
<organism evidence="2 3">
    <name type="scientific">Tulasnella calospora MUT 4182</name>
    <dbReference type="NCBI Taxonomy" id="1051891"/>
    <lineage>
        <taxon>Eukaryota</taxon>
        <taxon>Fungi</taxon>
        <taxon>Dikarya</taxon>
        <taxon>Basidiomycota</taxon>
        <taxon>Agaricomycotina</taxon>
        <taxon>Agaricomycetes</taxon>
        <taxon>Cantharellales</taxon>
        <taxon>Tulasnellaceae</taxon>
        <taxon>Tulasnella</taxon>
    </lineage>
</organism>